<organism evidence="2 3">
    <name type="scientific">Oedothorax gibbosus</name>
    <dbReference type="NCBI Taxonomy" id="931172"/>
    <lineage>
        <taxon>Eukaryota</taxon>
        <taxon>Metazoa</taxon>
        <taxon>Ecdysozoa</taxon>
        <taxon>Arthropoda</taxon>
        <taxon>Chelicerata</taxon>
        <taxon>Arachnida</taxon>
        <taxon>Araneae</taxon>
        <taxon>Araneomorphae</taxon>
        <taxon>Entelegynae</taxon>
        <taxon>Araneoidea</taxon>
        <taxon>Linyphiidae</taxon>
        <taxon>Erigoninae</taxon>
        <taxon>Oedothorax</taxon>
    </lineage>
</organism>
<dbReference type="AlphaFoldDB" id="A0AAV6TF94"/>
<reference evidence="2 3" key="1">
    <citation type="journal article" date="2022" name="Nat. Ecol. Evol.">
        <title>A masculinizing supergene underlies an exaggerated male reproductive morph in a spider.</title>
        <authorList>
            <person name="Hendrickx F."/>
            <person name="De Corte Z."/>
            <person name="Sonet G."/>
            <person name="Van Belleghem S.M."/>
            <person name="Kostlbacher S."/>
            <person name="Vangestel C."/>
        </authorList>
    </citation>
    <scope>NUCLEOTIDE SEQUENCE [LARGE SCALE GENOMIC DNA]</scope>
    <source>
        <strain evidence="2">W744_W776</strain>
    </source>
</reference>
<evidence type="ECO:0000256" key="1">
    <source>
        <dbReference type="SAM" id="MobiDB-lite"/>
    </source>
</evidence>
<name>A0AAV6TF94_9ARAC</name>
<evidence type="ECO:0000313" key="2">
    <source>
        <dbReference type="EMBL" id="KAG8162618.1"/>
    </source>
</evidence>
<gene>
    <name evidence="2" type="ORF">JTE90_010614</name>
</gene>
<protein>
    <submittedName>
        <fullName evidence="2">Uncharacterized protein</fullName>
    </submittedName>
</protein>
<evidence type="ECO:0000313" key="3">
    <source>
        <dbReference type="Proteomes" id="UP000827092"/>
    </source>
</evidence>
<dbReference type="Proteomes" id="UP000827092">
    <property type="component" value="Unassembled WGS sequence"/>
</dbReference>
<sequence>MVCVSATSRSERISPTPLGPTDPVNFFTGKTLSSFSPKVSLEFFFSLLPPRLPPVAAPGGHARHLQRTPPRPSPLRVNPHGGKLCRSGPV</sequence>
<accession>A0AAV6TF94</accession>
<comment type="caution">
    <text evidence="2">The sequence shown here is derived from an EMBL/GenBank/DDBJ whole genome shotgun (WGS) entry which is preliminary data.</text>
</comment>
<dbReference type="EMBL" id="JAFNEN010005718">
    <property type="protein sequence ID" value="KAG8162618.1"/>
    <property type="molecule type" value="Genomic_DNA"/>
</dbReference>
<feature type="region of interest" description="Disordered" evidence="1">
    <location>
        <begin position="56"/>
        <end position="90"/>
    </location>
</feature>
<proteinExistence type="predicted"/>
<feature type="region of interest" description="Disordered" evidence="1">
    <location>
        <begin position="1"/>
        <end position="22"/>
    </location>
</feature>
<keyword evidence="3" id="KW-1185">Reference proteome</keyword>